<dbReference type="CDD" id="cd00154">
    <property type="entry name" value="Rab"/>
    <property type="match status" value="1"/>
</dbReference>
<dbReference type="Pfam" id="PF00071">
    <property type="entry name" value="Ras"/>
    <property type="match status" value="1"/>
</dbReference>
<protein>
    <submittedName>
        <fullName evidence="3">Ras-related protein Rab</fullName>
    </submittedName>
</protein>
<proteinExistence type="predicted"/>
<dbReference type="SMART" id="SM00173">
    <property type="entry name" value="RAS"/>
    <property type="match status" value="1"/>
</dbReference>
<dbReference type="GO" id="GO:0003924">
    <property type="term" value="F:GTPase activity"/>
    <property type="evidence" value="ECO:0007669"/>
    <property type="project" value="InterPro"/>
</dbReference>
<evidence type="ECO:0000256" key="2">
    <source>
        <dbReference type="SAM" id="MobiDB-lite"/>
    </source>
</evidence>
<comment type="caution">
    <text evidence="3">The sequence shown here is derived from an EMBL/GenBank/DDBJ whole genome shotgun (WGS) entry which is preliminary data.</text>
</comment>
<dbReference type="EMBL" id="JAOPGA020001097">
    <property type="protein sequence ID" value="KAL0485015.1"/>
    <property type="molecule type" value="Genomic_DNA"/>
</dbReference>
<dbReference type="SMART" id="SM00174">
    <property type="entry name" value="RHO"/>
    <property type="match status" value="1"/>
</dbReference>
<keyword evidence="4" id="KW-1185">Reference proteome</keyword>
<dbReference type="InterPro" id="IPR027417">
    <property type="entry name" value="P-loop_NTPase"/>
</dbReference>
<feature type="region of interest" description="Disordered" evidence="2">
    <location>
        <begin position="184"/>
        <end position="207"/>
    </location>
</feature>
<name>A0AAW2Z6B6_9EUKA</name>
<evidence type="ECO:0000313" key="4">
    <source>
        <dbReference type="Proteomes" id="UP001431209"/>
    </source>
</evidence>
<dbReference type="NCBIfam" id="TIGR00231">
    <property type="entry name" value="small_GTP"/>
    <property type="match status" value="1"/>
</dbReference>
<accession>A0AAW2Z6B6</accession>
<dbReference type="PROSITE" id="PS51420">
    <property type="entry name" value="RHO"/>
    <property type="match status" value="1"/>
</dbReference>
<dbReference type="InterPro" id="IPR005225">
    <property type="entry name" value="Small_GTP-bd"/>
</dbReference>
<dbReference type="InterPro" id="IPR001806">
    <property type="entry name" value="Small_GTPase"/>
</dbReference>
<sequence>MKIDTEARLLKIVLLGDSKVGKTALASQYNGNPNTDPHKTIQLDIHIKNVEKSPEEKLMIQIWDTAGDDSLRAQNSIHSFLLYSDLVLLIFDVTEKSSFDNLMFHLESIRNHAPHAVPIILVGNKTDLKNRCIDALAAEKYAKEIVRCPYVEVNIKNPQTVDKLFEKAISDALDNINKPFKALTTEKANPTTTPKRKSSFGMDDSKTPTINVEEVKRKVSDVQATVSGWFGRLQEVLFE</sequence>
<dbReference type="PRINTS" id="PR00449">
    <property type="entry name" value="RASTRNSFRMNG"/>
</dbReference>
<dbReference type="Gene3D" id="3.40.50.300">
    <property type="entry name" value="P-loop containing nucleotide triphosphate hydrolases"/>
    <property type="match status" value="1"/>
</dbReference>
<dbReference type="Proteomes" id="UP001431209">
    <property type="component" value="Unassembled WGS sequence"/>
</dbReference>
<evidence type="ECO:0000313" key="3">
    <source>
        <dbReference type="EMBL" id="KAL0485015.1"/>
    </source>
</evidence>
<reference evidence="3 4" key="1">
    <citation type="submission" date="2024-03" db="EMBL/GenBank/DDBJ databases">
        <title>The Acrasis kona genome and developmental transcriptomes reveal deep origins of eukaryotic multicellular pathways.</title>
        <authorList>
            <person name="Sheikh S."/>
            <person name="Fu C.-J."/>
            <person name="Brown M.W."/>
            <person name="Baldauf S.L."/>
        </authorList>
    </citation>
    <scope>NUCLEOTIDE SEQUENCE [LARGE SCALE GENOMIC DNA]</scope>
    <source>
        <strain evidence="3 4">ATCC MYA-3509</strain>
    </source>
</reference>
<keyword evidence="1" id="KW-0547">Nucleotide-binding</keyword>
<dbReference type="PROSITE" id="PS51419">
    <property type="entry name" value="RAB"/>
    <property type="match status" value="1"/>
</dbReference>
<dbReference type="PROSITE" id="PS51421">
    <property type="entry name" value="RAS"/>
    <property type="match status" value="1"/>
</dbReference>
<dbReference type="SUPFAM" id="SSF52540">
    <property type="entry name" value="P-loop containing nucleoside triphosphate hydrolases"/>
    <property type="match status" value="1"/>
</dbReference>
<dbReference type="FunFam" id="3.40.50.300:FF:001447">
    <property type="entry name" value="Ras-related protein Rab-1B"/>
    <property type="match status" value="1"/>
</dbReference>
<dbReference type="AlphaFoldDB" id="A0AAW2Z6B6"/>
<dbReference type="GO" id="GO:0005525">
    <property type="term" value="F:GTP binding"/>
    <property type="evidence" value="ECO:0007669"/>
    <property type="project" value="InterPro"/>
</dbReference>
<organism evidence="3 4">
    <name type="scientific">Acrasis kona</name>
    <dbReference type="NCBI Taxonomy" id="1008807"/>
    <lineage>
        <taxon>Eukaryota</taxon>
        <taxon>Discoba</taxon>
        <taxon>Heterolobosea</taxon>
        <taxon>Tetramitia</taxon>
        <taxon>Eutetramitia</taxon>
        <taxon>Acrasidae</taxon>
        <taxon>Acrasis</taxon>
    </lineage>
</organism>
<dbReference type="PANTHER" id="PTHR47978">
    <property type="match status" value="1"/>
</dbReference>
<evidence type="ECO:0000256" key="1">
    <source>
        <dbReference type="ARBA" id="ARBA00022741"/>
    </source>
</evidence>
<gene>
    <name evidence="3" type="ORF">AKO1_003807</name>
</gene>
<dbReference type="SMART" id="SM00175">
    <property type="entry name" value="RAB"/>
    <property type="match status" value="1"/>
</dbReference>